<dbReference type="Pfam" id="PF08327">
    <property type="entry name" value="AHSA1"/>
    <property type="match status" value="1"/>
</dbReference>
<dbReference type="Proteomes" id="UP001255185">
    <property type="component" value="Unassembled WGS sequence"/>
</dbReference>
<protein>
    <submittedName>
        <fullName evidence="3">Uncharacterized protein YndB with AHSA1/START domain</fullName>
    </submittedName>
</protein>
<comment type="caution">
    <text evidence="3">The sequence shown here is derived from an EMBL/GenBank/DDBJ whole genome shotgun (WGS) entry which is preliminary data.</text>
</comment>
<dbReference type="EMBL" id="JAVDVI010000003">
    <property type="protein sequence ID" value="MDR6967029.1"/>
    <property type="molecule type" value="Genomic_DNA"/>
</dbReference>
<reference evidence="3 4" key="1">
    <citation type="submission" date="2023-07" db="EMBL/GenBank/DDBJ databases">
        <title>Sorghum-associated microbial communities from plants grown in Nebraska, USA.</title>
        <authorList>
            <person name="Schachtman D."/>
        </authorList>
    </citation>
    <scope>NUCLEOTIDE SEQUENCE [LARGE SCALE GENOMIC DNA]</scope>
    <source>
        <strain evidence="3 4">3773</strain>
    </source>
</reference>
<dbReference type="Gene3D" id="3.30.530.20">
    <property type="match status" value="1"/>
</dbReference>
<proteinExistence type="inferred from homology"/>
<dbReference type="InterPro" id="IPR023393">
    <property type="entry name" value="START-like_dom_sf"/>
</dbReference>
<dbReference type="InterPro" id="IPR013538">
    <property type="entry name" value="ASHA1/2-like_C"/>
</dbReference>
<organism evidence="3 4">
    <name type="scientific">Flavobacterium arsenatis</name>
    <dbReference type="NCBI Taxonomy" id="1484332"/>
    <lineage>
        <taxon>Bacteria</taxon>
        <taxon>Pseudomonadati</taxon>
        <taxon>Bacteroidota</taxon>
        <taxon>Flavobacteriia</taxon>
        <taxon>Flavobacteriales</taxon>
        <taxon>Flavobacteriaceae</taxon>
        <taxon>Flavobacterium</taxon>
    </lineage>
</organism>
<sequence>MKQQQTNNQYKETMEKITVSTTVNASIEKVWDTWTNPEHIVNWNNASEDWHTPFAENDLKMDGKFKSTMAAKDGSMSFDFEGIYTTVENHEKIAYKMADDREVIILFDNLGDRVKITESFDPESENSLEMQKAGWQAIIDSFKKYTESI</sequence>
<evidence type="ECO:0000256" key="1">
    <source>
        <dbReference type="ARBA" id="ARBA00006817"/>
    </source>
</evidence>
<dbReference type="SUPFAM" id="SSF55961">
    <property type="entry name" value="Bet v1-like"/>
    <property type="match status" value="1"/>
</dbReference>
<accession>A0ABU1TM33</accession>
<dbReference type="RefSeq" id="WP_310024964.1">
    <property type="nucleotide sequence ID" value="NZ_JAVDVI010000003.1"/>
</dbReference>
<comment type="similarity">
    <text evidence="1">Belongs to the AHA1 family.</text>
</comment>
<feature type="domain" description="Activator of Hsp90 ATPase homologue 1/2-like C-terminal" evidence="2">
    <location>
        <begin position="24"/>
        <end position="146"/>
    </location>
</feature>
<evidence type="ECO:0000313" key="4">
    <source>
        <dbReference type="Proteomes" id="UP001255185"/>
    </source>
</evidence>
<gene>
    <name evidence="3" type="ORF">J2X31_001029</name>
</gene>
<evidence type="ECO:0000313" key="3">
    <source>
        <dbReference type="EMBL" id="MDR6967029.1"/>
    </source>
</evidence>
<evidence type="ECO:0000259" key="2">
    <source>
        <dbReference type="Pfam" id="PF08327"/>
    </source>
</evidence>
<name>A0ABU1TM33_9FLAO</name>
<dbReference type="CDD" id="cd08897">
    <property type="entry name" value="SRPBCC_CalC_Aha1-like_4"/>
    <property type="match status" value="1"/>
</dbReference>
<keyword evidence="4" id="KW-1185">Reference proteome</keyword>